<sequence length="445" mass="49255">MKIEQFEDKGLAHYSYIIMSDAEIAVIDPARNPKPYEEYAMLHDARIVAIIETHPHADFVSGHLELSEAKQTPIYVSGLAGAEYKHTPFDEPAELKVGQVTLQAMNTPGHSPDSISVLLRNEEGKAQAVFTGDTLFIGDVGRPDLRETVGTATATRQELARQMYHSTREKLMALPDHVTVYPAHGAGSLCGKNLSSAPSSTIGEEKRTNPALQPMSEEEFVAFLTADQPFVPAYFAYNVELNRQGAPKFDTAVKQVPLLQPDHKLKDEVLIVDTRPQEQFKQGHLPGAINLQDGPKFETWLGSVMWPDEQFYLIAEDEEKLKEIIRKSASIGYEPNILGAFCTPPQVQTIAEPALDMAAFRANPDQFTIIDIRNRSEARGKQVFAHALQLPLPELREHLSEIPRDKPIVVHCASGYRSAAAASIIAHVVEEVPVYDLGEAVKEFS</sequence>
<reference evidence="3 4" key="1">
    <citation type="submission" date="2020-08" db="EMBL/GenBank/DDBJ databases">
        <title>Genomic Encyclopedia of Type Strains, Phase IV (KMG-IV): sequencing the most valuable type-strain genomes for metagenomic binning, comparative biology and taxonomic classification.</title>
        <authorList>
            <person name="Goeker M."/>
        </authorList>
    </citation>
    <scope>NUCLEOTIDE SEQUENCE [LARGE SCALE GENOMIC DNA]</scope>
    <source>
        <strain evidence="3 4">DSM 29854</strain>
    </source>
</reference>
<dbReference type="InterPro" id="IPR001763">
    <property type="entry name" value="Rhodanese-like_dom"/>
</dbReference>
<evidence type="ECO:0000313" key="3">
    <source>
        <dbReference type="EMBL" id="MBA9078403.1"/>
    </source>
</evidence>
<dbReference type="GO" id="GO:0006749">
    <property type="term" value="P:glutathione metabolic process"/>
    <property type="evidence" value="ECO:0007669"/>
    <property type="project" value="InterPro"/>
</dbReference>
<dbReference type="RefSeq" id="WP_182513642.1">
    <property type="nucleotide sequence ID" value="NZ_JACJIQ010000013.1"/>
</dbReference>
<dbReference type="SMART" id="SM00450">
    <property type="entry name" value="RHOD"/>
    <property type="match status" value="1"/>
</dbReference>
<comment type="caution">
    <text evidence="3">The sequence shown here is derived from an EMBL/GenBank/DDBJ whole genome shotgun (WGS) entry which is preliminary data.</text>
</comment>
<organism evidence="3 4">
    <name type="scientific">Rufibacter quisquiliarum</name>
    <dbReference type="NCBI Taxonomy" id="1549639"/>
    <lineage>
        <taxon>Bacteria</taxon>
        <taxon>Pseudomonadati</taxon>
        <taxon>Bacteroidota</taxon>
        <taxon>Cytophagia</taxon>
        <taxon>Cytophagales</taxon>
        <taxon>Hymenobacteraceae</taxon>
        <taxon>Rufibacter</taxon>
    </lineage>
</organism>
<dbReference type="SUPFAM" id="SSF56281">
    <property type="entry name" value="Metallo-hydrolase/oxidoreductase"/>
    <property type="match status" value="1"/>
</dbReference>
<dbReference type="SUPFAM" id="SSF52821">
    <property type="entry name" value="Rhodanese/Cell cycle control phosphatase"/>
    <property type="match status" value="2"/>
</dbReference>
<dbReference type="PROSITE" id="PS00380">
    <property type="entry name" value="RHODANESE_1"/>
    <property type="match status" value="1"/>
</dbReference>
<accession>A0A839GKS9</accession>
<dbReference type="Pfam" id="PF00753">
    <property type="entry name" value="Lactamase_B"/>
    <property type="match status" value="1"/>
</dbReference>
<dbReference type="GO" id="GO:0050313">
    <property type="term" value="F:sulfur dioxygenase activity"/>
    <property type="evidence" value="ECO:0007669"/>
    <property type="project" value="InterPro"/>
</dbReference>
<dbReference type="Gene3D" id="3.40.250.10">
    <property type="entry name" value="Rhodanese-like domain"/>
    <property type="match status" value="2"/>
</dbReference>
<keyword evidence="3" id="KW-0808">Transferase</keyword>
<keyword evidence="1" id="KW-0479">Metal-binding</keyword>
<dbReference type="InterPro" id="IPR036873">
    <property type="entry name" value="Rhodanese-like_dom_sf"/>
</dbReference>
<dbReference type="AlphaFoldDB" id="A0A839GKS9"/>
<dbReference type="PROSITE" id="PS50206">
    <property type="entry name" value="RHODANESE_3"/>
    <property type="match status" value="2"/>
</dbReference>
<dbReference type="FunFam" id="3.60.15.10:FF:000030">
    <property type="entry name" value="Metallo-beta-lactamase family protein"/>
    <property type="match status" value="1"/>
</dbReference>
<dbReference type="CDD" id="cd07724">
    <property type="entry name" value="POD-like_MBL-fold"/>
    <property type="match status" value="1"/>
</dbReference>
<dbReference type="GO" id="GO:0016787">
    <property type="term" value="F:hydrolase activity"/>
    <property type="evidence" value="ECO:0007669"/>
    <property type="project" value="UniProtKB-KW"/>
</dbReference>
<dbReference type="PANTHER" id="PTHR43084:SF1">
    <property type="entry name" value="PERSULFIDE DIOXYGENASE ETHE1, MITOCHONDRIAL"/>
    <property type="match status" value="1"/>
</dbReference>
<dbReference type="InterPro" id="IPR036866">
    <property type="entry name" value="RibonucZ/Hydroxyglut_hydro"/>
</dbReference>
<evidence type="ECO:0000259" key="2">
    <source>
        <dbReference type="PROSITE" id="PS50206"/>
    </source>
</evidence>
<dbReference type="SMART" id="SM00849">
    <property type="entry name" value="Lactamase_B"/>
    <property type="match status" value="1"/>
</dbReference>
<dbReference type="InterPro" id="IPR051682">
    <property type="entry name" value="Mito_Persulfide_Diox"/>
</dbReference>
<dbReference type="Proteomes" id="UP000563094">
    <property type="component" value="Unassembled WGS sequence"/>
</dbReference>
<dbReference type="InterPro" id="IPR001307">
    <property type="entry name" value="Thiosulphate_STrfase_CS"/>
</dbReference>
<dbReference type="InterPro" id="IPR044528">
    <property type="entry name" value="POD-like_MBL-fold"/>
</dbReference>
<dbReference type="InterPro" id="IPR001279">
    <property type="entry name" value="Metallo-B-lactamas"/>
</dbReference>
<keyword evidence="3" id="KW-0378">Hydrolase</keyword>
<name>A0A839GKS9_9BACT</name>
<dbReference type="Gene3D" id="3.60.15.10">
    <property type="entry name" value="Ribonuclease Z/Hydroxyacylglutathione hydrolase-like"/>
    <property type="match status" value="1"/>
</dbReference>
<dbReference type="CDD" id="cd00158">
    <property type="entry name" value="RHOD"/>
    <property type="match status" value="1"/>
</dbReference>
<feature type="domain" description="Rhodanese" evidence="2">
    <location>
        <begin position="363"/>
        <end position="427"/>
    </location>
</feature>
<protein>
    <submittedName>
        <fullName evidence="3">Glyoxylase-like metal-dependent hydrolase (Beta-lactamase superfamily II)/rhodanese-related sulfurtransferase</fullName>
    </submittedName>
</protein>
<proteinExistence type="predicted"/>
<gene>
    <name evidence="3" type="ORF">FHS90_003131</name>
</gene>
<keyword evidence="4" id="KW-1185">Reference proteome</keyword>
<dbReference type="GO" id="GO:0070813">
    <property type="term" value="P:hydrogen sulfide metabolic process"/>
    <property type="evidence" value="ECO:0007669"/>
    <property type="project" value="TreeGrafter"/>
</dbReference>
<evidence type="ECO:0000256" key="1">
    <source>
        <dbReference type="ARBA" id="ARBA00022723"/>
    </source>
</evidence>
<dbReference type="EMBL" id="JACJIQ010000013">
    <property type="protein sequence ID" value="MBA9078403.1"/>
    <property type="molecule type" value="Genomic_DNA"/>
</dbReference>
<dbReference type="GO" id="GO:0004792">
    <property type="term" value="F:thiosulfate-cyanide sulfurtransferase activity"/>
    <property type="evidence" value="ECO:0007669"/>
    <property type="project" value="InterPro"/>
</dbReference>
<feature type="domain" description="Rhodanese" evidence="2">
    <location>
        <begin position="265"/>
        <end position="291"/>
    </location>
</feature>
<dbReference type="GO" id="GO:0046872">
    <property type="term" value="F:metal ion binding"/>
    <property type="evidence" value="ECO:0007669"/>
    <property type="project" value="UniProtKB-KW"/>
</dbReference>
<evidence type="ECO:0000313" key="4">
    <source>
        <dbReference type="Proteomes" id="UP000563094"/>
    </source>
</evidence>
<dbReference type="Pfam" id="PF00581">
    <property type="entry name" value="Rhodanese"/>
    <property type="match status" value="2"/>
</dbReference>
<dbReference type="PANTHER" id="PTHR43084">
    <property type="entry name" value="PERSULFIDE DIOXYGENASE ETHE1"/>
    <property type="match status" value="1"/>
</dbReference>